<dbReference type="STRING" id="573413.Spirs_1266"/>
<dbReference type="InterPro" id="IPR001910">
    <property type="entry name" value="Inosine/uridine_hydrolase_dom"/>
</dbReference>
<dbReference type="GO" id="GO:0005829">
    <property type="term" value="C:cytosol"/>
    <property type="evidence" value="ECO:0007669"/>
    <property type="project" value="TreeGrafter"/>
</dbReference>
<dbReference type="eggNOG" id="COG1957">
    <property type="taxonomic scope" value="Bacteria"/>
</dbReference>
<gene>
    <name evidence="5" type="ordered locus">Spirs_1266</name>
</gene>
<evidence type="ECO:0000256" key="2">
    <source>
        <dbReference type="ARBA" id="ARBA00023295"/>
    </source>
</evidence>
<evidence type="ECO:0000259" key="4">
    <source>
        <dbReference type="Pfam" id="PF01156"/>
    </source>
</evidence>
<dbReference type="GO" id="GO:0008477">
    <property type="term" value="F:purine nucleosidase activity"/>
    <property type="evidence" value="ECO:0007669"/>
    <property type="project" value="TreeGrafter"/>
</dbReference>
<feature type="chain" id="PRO_5003150434" evidence="3">
    <location>
        <begin position="23"/>
        <end position="419"/>
    </location>
</feature>
<evidence type="ECO:0000313" key="6">
    <source>
        <dbReference type="Proteomes" id="UP000002318"/>
    </source>
</evidence>
<feature type="domain" description="Inosine/uridine-preferring nucleoside hydrolase" evidence="4">
    <location>
        <begin position="45"/>
        <end position="406"/>
    </location>
</feature>
<dbReference type="InterPro" id="IPR023186">
    <property type="entry name" value="IUNH"/>
</dbReference>
<dbReference type="Proteomes" id="UP000002318">
    <property type="component" value="Chromosome"/>
</dbReference>
<dbReference type="EMBL" id="CP002116">
    <property type="protein sequence ID" value="ADK80393.1"/>
    <property type="molecule type" value="Genomic_DNA"/>
</dbReference>
<evidence type="ECO:0000256" key="3">
    <source>
        <dbReference type="SAM" id="SignalP"/>
    </source>
</evidence>
<keyword evidence="1 5" id="KW-0378">Hydrolase</keyword>
<dbReference type="RefSeq" id="WP_013253857.1">
    <property type="nucleotide sequence ID" value="NC_014364.1"/>
</dbReference>
<organism evidence="5 6">
    <name type="scientific">Sediminispirochaeta smaragdinae (strain DSM 11293 / JCM 15392 / SEBR 4228)</name>
    <name type="common">Spirochaeta smaragdinae</name>
    <dbReference type="NCBI Taxonomy" id="573413"/>
    <lineage>
        <taxon>Bacteria</taxon>
        <taxon>Pseudomonadati</taxon>
        <taxon>Spirochaetota</taxon>
        <taxon>Spirochaetia</taxon>
        <taxon>Spirochaetales</taxon>
        <taxon>Spirochaetaceae</taxon>
        <taxon>Sediminispirochaeta</taxon>
    </lineage>
</organism>
<dbReference type="InterPro" id="IPR036452">
    <property type="entry name" value="Ribo_hydro-like"/>
</dbReference>
<reference evidence="5 6" key="1">
    <citation type="journal article" date="2010" name="Stand. Genomic Sci.">
        <title>Complete genome sequence of Spirochaeta smaragdinae type strain (SEBR 4228).</title>
        <authorList>
            <person name="Mavromatis K."/>
            <person name="Yasawong M."/>
            <person name="Chertkov O."/>
            <person name="Lapidus A."/>
            <person name="Lucas S."/>
            <person name="Nolan M."/>
            <person name="Del Rio T.G."/>
            <person name="Tice H."/>
            <person name="Cheng J.F."/>
            <person name="Pitluck S."/>
            <person name="Liolios K."/>
            <person name="Ivanova N."/>
            <person name="Tapia R."/>
            <person name="Han C."/>
            <person name="Bruce D."/>
            <person name="Goodwin L."/>
            <person name="Pati A."/>
            <person name="Chen A."/>
            <person name="Palaniappan K."/>
            <person name="Land M."/>
            <person name="Hauser L."/>
            <person name="Chang Y.J."/>
            <person name="Jeffries C.D."/>
            <person name="Detter J.C."/>
            <person name="Rohde M."/>
            <person name="Brambilla E."/>
            <person name="Spring S."/>
            <person name="Goker M."/>
            <person name="Sikorski J."/>
            <person name="Woyke T."/>
            <person name="Bristow J."/>
            <person name="Eisen J.A."/>
            <person name="Markowitz V."/>
            <person name="Hugenholtz P."/>
            <person name="Klenk H.P."/>
            <person name="Kyrpides N.C."/>
        </authorList>
    </citation>
    <scope>NUCLEOTIDE SEQUENCE [LARGE SCALE GENOMIC DNA]</scope>
    <source>
        <strain evidence="6">DSM 11293 / JCM 15392 / SEBR 4228</strain>
    </source>
</reference>
<dbReference type="PANTHER" id="PTHR12304:SF25">
    <property type="entry name" value="INOSINE_URIDINE-PREFERRING NUCLEOSIDE HYDROLASE DOMAIN-CONTAINING PROTEIN"/>
    <property type="match status" value="1"/>
</dbReference>
<evidence type="ECO:0000256" key="1">
    <source>
        <dbReference type="ARBA" id="ARBA00022801"/>
    </source>
</evidence>
<dbReference type="HOGENOM" id="CLU_036838_7_0_12"/>
<keyword evidence="2" id="KW-0326">Glycosidase</keyword>
<accession>E1R2W1</accession>
<protein>
    <submittedName>
        <fullName evidence="5">Inosine/uridine-preferring nucleoside hydrolase</fullName>
    </submittedName>
</protein>
<name>E1R2W1_SEDSS</name>
<keyword evidence="6" id="KW-1185">Reference proteome</keyword>
<dbReference type="SUPFAM" id="SSF53590">
    <property type="entry name" value="Nucleoside hydrolase"/>
    <property type="match status" value="1"/>
</dbReference>
<sequence>MGKLRKLIAAVSLVVVSAAVWANGGGESMSYETRDVEKVQGARKVILDTDMVELFDDGMAMILLDRSPRTELLGVTVVSGNTPMPRGMATGVRQLEAIGSTVPLYAGSRYGIRSWRAEPEVLSAELAISPVVSWGGYLRSAIDPETYNGIEFDPMARWAELYKTLYNESPVYPYVYDTENPDPQGRDEAVDFLVDTVNTYPGEVTIVAIGPLTNIARAIMRDPSFPSKVKEIIYMGGSFFLPGNSSASAEFNWWADPDAAKIALRAAWGDPESESYKRYGNQVISGLEANHNTGGMPLELYKKMVAQTFPGLQSLFYKRGMDDAPTNIWDLFAAAYLIDPSVVLSWNNDPRPADNTPQPIYGVYVDVNAEMGPDYGRSIAYEKEQGPVGSKKAAIQNFIDEGKFWNEIVYPLLVDPKNR</sequence>
<dbReference type="AlphaFoldDB" id="E1R2W1"/>
<dbReference type="OrthoDB" id="9797882at2"/>
<dbReference type="Gene3D" id="3.90.245.10">
    <property type="entry name" value="Ribonucleoside hydrolase-like"/>
    <property type="match status" value="1"/>
</dbReference>
<dbReference type="GO" id="GO:0006152">
    <property type="term" value="P:purine nucleoside catabolic process"/>
    <property type="evidence" value="ECO:0007669"/>
    <property type="project" value="TreeGrafter"/>
</dbReference>
<evidence type="ECO:0000313" key="5">
    <source>
        <dbReference type="EMBL" id="ADK80393.1"/>
    </source>
</evidence>
<keyword evidence="3" id="KW-0732">Signal</keyword>
<proteinExistence type="predicted"/>
<dbReference type="PANTHER" id="PTHR12304">
    <property type="entry name" value="INOSINE-URIDINE PREFERRING NUCLEOSIDE HYDROLASE"/>
    <property type="match status" value="1"/>
</dbReference>
<dbReference type="KEGG" id="ssm:Spirs_1266"/>
<dbReference type="Pfam" id="PF01156">
    <property type="entry name" value="IU_nuc_hydro"/>
    <property type="match status" value="1"/>
</dbReference>
<feature type="signal peptide" evidence="3">
    <location>
        <begin position="1"/>
        <end position="22"/>
    </location>
</feature>